<dbReference type="STRING" id="478744.SAMN05444359_101330"/>
<dbReference type="RefSeq" id="WP_175489218.1">
    <property type="nucleotide sequence ID" value="NZ_FOFB01000001.1"/>
</dbReference>
<name>A0A1H8ZHF6_9BACT</name>
<dbReference type="InterPro" id="IPR026444">
    <property type="entry name" value="Secre_tail"/>
</dbReference>
<protein>
    <submittedName>
        <fullName evidence="3">Por secretion system C-terminal sorting domain-containing protein</fullName>
    </submittedName>
</protein>
<feature type="domain" description="Secretion system C-terminal sorting" evidence="2">
    <location>
        <begin position="628"/>
        <end position="705"/>
    </location>
</feature>
<dbReference type="AlphaFoldDB" id="A0A1H8ZHF6"/>
<dbReference type="InterPro" id="IPR015943">
    <property type="entry name" value="WD40/YVTN_repeat-like_dom_sf"/>
</dbReference>
<evidence type="ECO:0000256" key="1">
    <source>
        <dbReference type="SAM" id="SignalP"/>
    </source>
</evidence>
<dbReference type="NCBIfam" id="TIGR04183">
    <property type="entry name" value="Por_Secre_tail"/>
    <property type="match status" value="1"/>
</dbReference>
<dbReference type="Pfam" id="PF18962">
    <property type="entry name" value="Por_Secre_tail"/>
    <property type="match status" value="1"/>
</dbReference>
<dbReference type="Proteomes" id="UP000199021">
    <property type="component" value="Unassembled WGS sequence"/>
</dbReference>
<dbReference type="InParanoid" id="A0A1H8ZHF6"/>
<organism evidence="3 4">
    <name type="scientific">Neolewinella agarilytica</name>
    <dbReference type="NCBI Taxonomy" id="478744"/>
    <lineage>
        <taxon>Bacteria</taxon>
        <taxon>Pseudomonadati</taxon>
        <taxon>Bacteroidota</taxon>
        <taxon>Saprospiria</taxon>
        <taxon>Saprospirales</taxon>
        <taxon>Lewinellaceae</taxon>
        <taxon>Neolewinella</taxon>
    </lineage>
</organism>
<keyword evidence="1" id="KW-0732">Signal</keyword>
<dbReference type="EMBL" id="FOFB01000001">
    <property type="protein sequence ID" value="SEP63959.1"/>
    <property type="molecule type" value="Genomic_DNA"/>
</dbReference>
<feature type="signal peptide" evidence="1">
    <location>
        <begin position="1"/>
        <end position="22"/>
    </location>
</feature>
<dbReference type="SUPFAM" id="SSF63829">
    <property type="entry name" value="Calcium-dependent phosphotriesterase"/>
    <property type="match status" value="1"/>
</dbReference>
<evidence type="ECO:0000259" key="2">
    <source>
        <dbReference type="Pfam" id="PF18962"/>
    </source>
</evidence>
<gene>
    <name evidence="3" type="ORF">SAMN05444359_101330</name>
</gene>
<accession>A0A1H8ZHF6</accession>
<dbReference type="InterPro" id="IPR011110">
    <property type="entry name" value="Reg_prop"/>
</dbReference>
<reference evidence="4" key="1">
    <citation type="submission" date="2016-10" db="EMBL/GenBank/DDBJ databases">
        <authorList>
            <person name="Varghese N."/>
            <person name="Submissions S."/>
        </authorList>
    </citation>
    <scope>NUCLEOTIDE SEQUENCE [LARGE SCALE GENOMIC DNA]</scope>
    <source>
        <strain evidence="4">DSM 24740</strain>
    </source>
</reference>
<evidence type="ECO:0000313" key="3">
    <source>
        <dbReference type="EMBL" id="SEP63959.1"/>
    </source>
</evidence>
<proteinExistence type="predicted"/>
<sequence>MTFSKFSLLLLTALFFQGFLSAQEWTSYQSANQVNDLVDTGTELLLATDNGLIVVDKSTLERTIFTKDNSSLSNNHIQSITRGQNGSVWIGTYDIVLSTFDGSDFQNSTSLDESIVLPNTEMYDLKVAPNGDLWVGTTKGLFHRTGESWSRYAEAEFGPDYFETWDVEVMDNGDVFAAGTDLHQLMDGQWVNLTEGTQLSGYRSADLFTSSAGDLYLAGDLEQIGRYDGENWQEYNIDFNGSEVLQFTEDTDGNVYFSTIKNGIFKLENDSWLLQSDLQTEAVNNNMAYFHIDEQNNRWLNTNIHLSVNESGNIRSTLITDNTLESNSIQDVHKGANGKMYFITGSQENFSVLDMEGNWSFLPKPPTAMPFELMYDILVLADDNIWLASQRGIYQYDGNEWAFTNLDACYKLDIDSQGKLYAMSIDKIYLIDNGMLSEFNTTNSALSPNTVVGLGVDSDDNLWISTGDFELPNVVQTVTPEGTWTTYTAADHPVIGRLGRDFHFDKEGNVWAVNHPSGALKFDGTSWTNPLQENRDEITNIAVHTIKSDEEGKVYFAHEYGITTLLDGEWENFINEEVTTNNTQDTSIDFDPQGTLWWGNARTGLFSFMPEPTTSSSSPFEIVADFKVFPNPAQTYTTVDFTTQQNANVAVAIYNQIGQLASTINLGQFSEGTYQREINLDRLAAGFYTLQLRVNKSISTRKLIID</sequence>
<feature type="chain" id="PRO_5011680500" evidence="1">
    <location>
        <begin position="23"/>
        <end position="706"/>
    </location>
</feature>
<dbReference type="Gene3D" id="2.130.10.10">
    <property type="entry name" value="YVTN repeat-like/Quinoprotein amine dehydrogenase"/>
    <property type="match status" value="3"/>
</dbReference>
<keyword evidence="4" id="KW-1185">Reference proteome</keyword>
<dbReference type="Pfam" id="PF07494">
    <property type="entry name" value="Reg_prop"/>
    <property type="match status" value="1"/>
</dbReference>
<evidence type="ECO:0000313" key="4">
    <source>
        <dbReference type="Proteomes" id="UP000199021"/>
    </source>
</evidence>
<dbReference type="SUPFAM" id="SSF101898">
    <property type="entry name" value="NHL repeat"/>
    <property type="match status" value="1"/>
</dbReference>